<feature type="compositionally biased region" description="Basic and acidic residues" evidence="1">
    <location>
        <begin position="397"/>
        <end position="415"/>
    </location>
</feature>
<evidence type="ECO:0000313" key="3">
    <source>
        <dbReference type="Proteomes" id="UP001175211"/>
    </source>
</evidence>
<reference evidence="2" key="1">
    <citation type="submission" date="2023-06" db="EMBL/GenBank/DDBJ databases">
        <authorList>
            <consortium name="Lawrence Berkeley National Laboratory"/>
            <person name="Ahrendt S."/>
            <person name="Sahu N."/>
            <person name="Indic B."/>
            <person name="Wong-Bajracharya J."/>
            <person name="Merenyi Z."/>
            <person name="Ke H.-M."/>
            <person name="Monk M."/>
            <person name="Kocsube S."/>
            <person name="Drula E."/>
            <person name="Lipzen A."/>
            <person name="Balint B."/>
            <person name="Henrissat B."/>
            <person name="Andreopoulos B."/>
            <person name="Martin F.M."/>
            <person name="Harder C.B."/>
            <person name="Rigling D."/>
            <person name="Ford K.L."/>
            <person name="Foster G.D."/>
            <person name="Pangilinan J."/>
            <person name="Papanicolaou A."/>
            <person name="Barry K."/>
            <person name="LaButti K."/>
            <person name="Viragh M."/>
            <person name="Koriabine M."/>
            <person name="Yan M."/>
            <person name="Riley R."/>
            <person name="Champramary S."/>
            <person name="Plett K.L."/>
            <person name="Tsai I.J."/>
            <person name="Slot J."/>
            <person name="Sipos G."/>
            <person name="Plett J."/>
            <person name="Nagy L.G."/>
            <person name="Grigoriev I.V."/>
        </authorList>
    </citation>
    <scope>NUCLEOTIDE SEQUENCE</scope>
    <source>
        <strain evidence="2">CCBAS 213</strain>
    </source>
</reference>
<feature type="region of interest" description="Disordered" evidence="1">
    <location>
        <begin position="179"/>
        <end position="442"/>
    </location>
</feature>
<comment type="caution">
    <text evidence="2">The sequence shown here is derived from an EMBL/GenBank/DDBJ whole genome shotgun (WGS) entry which is preliminary data.</text>
</comment>
<dbReference type="GeneID" id="85366288"/>
<dbReference type="RefSeq" id="XP_060328847.1">
    <property type="nucleotide sequence ID" value="XM_060482740.1"/>
</dbReference>
<gene>
    <name evidence="2" type="ORF">EV420DRAFT_595207</name>
</gene>
<feature type="compositionally biased region" description="Polar residues" evidence="1">
    <location>
        <begin position="264"/>
        <end position="277"/>
    </location>
</feature>
<proteinExistence type="predicted"/>
<name>A0AA39K6M9_ARMTA</name>
<accession>A0AA39K6M9</accession>
<evidence type="ECO:0000256" key="1">
    <source>
        <dbReference type="SAM" id="MobiDB-lite"/>
    </source>
</evidence>
<feature type="compositionally biased region" description="Basic and acidic residues" evidence="1">
    <location>
        <begin position="324"/>
        <end position="333"/>
    </location>
</feature>
<keyword evidence="3" id="KW-1185">Reference proteome</keyword>
<dbReference type="AlphaFoldDB" id="A0AA39K6M9"/>
<feature type="compositionally biased region" description="Polar residues" evidence="1">
    <location>
        <begin position="233"/>
        <end position="244"/>
    </location>
</feature>
<feature type="compositionally biased region" description="Basic and acidic residues" evidence="1">
    <location>
        <begin position="287"/>
        <end position="296"/>
    </location>
</feature>
<protein>
    <submittedName>
        <fullName evidence="2">Uncharacterized protein</fullName>
    </submittedName>
</protein>
<dbReference type="EMBL" id="JAUEPS010000026">
    <property type="protein sequence ID" value="KAK0455337.1"/>
    <property type="molecule type" value="Genomic_DNA"/>
</dbReference>
<evidence type="ECO:0000313" key="2">
    <source>
        <dbReference type="EMBL" id="KAK0455337.1"/>
    </source>
</evidence>
<feature type="compositionally biased region" description="Polar residues" evidence="1">
    <location>
        <begin position="184"/>
        <end position="195"/>
    </location>
</feature>
<dbReference type="Proteomes" id="UP001175211">
    <property type="component" value="Unassembled WGS sequence"/>
</dbReference>
<sequence>MVLNPSDQVSLTSSDGLARWLHYFLSIRLEMPADRRALRSGNPEYHGMKVKDMIKKDFGSQDQFQRYLKVKSSNLRGGLGNLNSLDDLDKYIKMMETEIRKPLNNFLDCVTRVICAESAVLAIIEKAFSLYSLDGKWQAMKELNRLFASSHPWLKDVIYSRDNVSDIEQQEKIKNILNDYDPYKNTSHPQPNTPQEIRIAPMSPHVDQPGYRALSRADSPYPSPVMPRGTVNRPEQQTVANHMQATPRLGSMQPRRTPREDRATTPSATDVPQTTDGPETDWGQPKPPDRGQRETVSRPMSASPRLHVPREQSGRMVPYPAQEMTRRAGRRSEQSPLSSQNHTEPSKRPEIPTRGSVPRTRAPLKHASSHVRGAAPAAPMDDVETTKRNINGPAITDQERGSYLKGTDRHNDGSDGHQNQPQSDGLPPEPYGHGNGLNRCVA</sequence>
<organism evidence="2 3">
    <name type="scientific">Armillaria tabescens</name>
    <name type="common">Ringless honey mushroom</name>
    <name type="synonym">Agaricus tabescens</name>
    <dbReference type="NCBI Taxonomy" id="1929756"/>
    <lineage>
        <taxon>Eukaryota</taxon>
        <taxon>Fungi</taxon>
        <taxon>Dikarya</taxon>
        <taxon>Basidiomycota</taxon>
        <taxon>Agaricomycotina</taxon>
        <taxon>Agaricomycetes</taxon>
        <taxon>Agaricomycetidae</taxon>
        <taxon>Agaricales</taxon>
        <taxon>Marasmiineae</taxon>
        <taxon>Physalacriaceae</taxon>
        <taxon>Desarmillaria</taxon>
    </lineage>
</organism>
<feature type="compositionally biased region" description="Polar residues" evidence="1">
    <location>
        <begin position="334"/>
        <end position="343"/>
    </location>
</feature>